<accession>A0A317C2E4</accession>
<feature type="chain" id="PRO_5016390240" description="DUF3316 domain-containing protein" evidence="1">
    <location>
        <begin position="22"/>
        <end position="113"/>
    </location>
</feature>
<evidence type="ECO:0008006" key="4">
    <source>
        <dbReference type="Google" id="ProtNLM"/>
    </source>
</evidence>
<dbReference type="Pfam" id="PF11777">
    <property type="entry name" value="DUF3316"/>
    <property type="match status" value="1"/>
</dbReference>
<dbReference type="Proteomes" id="UP000245539">
    <property type="component" value="Unassembled WGS sequence"/>
</dbReference>
<gene>
    <name evidence="2" type="ORF">DKW60_21705</name>
</gene>
<dbReference type="InterPro" id="IPR016879">
    <property type="entry name" value="UCP028299"/>
</dbReference>
<dbReference type="EMBL" id="QGKM01000095">
    <property type="protein sequence ID" value="PWQ92361.1"/>
    <property type="molecule type" value="Genomic_DNA"/>
</dbReference>
<dbReference type="RefSeq" id="WP_109839754.1">
    <property type="nucleotide sequence ID" value="NZ_QGKM01000095.1"/>
</dbReference>
<protein>
    <recommendedName>
        <fullName evidence="4">DUF3316 domain-containing protein</fullName>
    </recommendedName>
</protein>
<sequence>MKTLSKLIAASLLIASVSASAFSTSETIETPVAATKAAAYEQGVSKLSSLQGSTPGQLNYRLGTYYGDIEENTLRLNDGGYVTVQERAMADGTIGYVGVVNVNVSYERHDSDN</sequence>
<evidence type="ECO:0000313" key="2">
    <source>
        <dbReference type="EMBL" id="PWQ92361.1"/>
    </source>
</evidence>
<evidence type="ECO:0000313" key="3">
    <source>
        <dbReference type="Proteomes" id="UP000245539"/>
    </source>
</evidence>
<feature type="signal peptide" evidence="1">
    <location>
        <begin position="1"/>
        <end position="21"/>
    </location>
</feature>
<reference evidence="2 3" key="1">
    <citation type="submission" date="2018-05" db="EMBL/GenBank/DDBJ databases">
        <title>Leucothrix arctica sp. nov., isolated from Arctic seawater.</title>
        <authorList>
            <person name="Choi A."/>
            <person name="Baek K."/>
        </authorList>
    </citation>
    <scope>NUCLEOTIDE SEQUENCE [LARGE SCALE GENOMIC DNA]</scope>
    <source>
        <strain evidence="2 3">JCM 18388</strain>
    </source>
</reference>
<keyword evidence="3" id="KW-1185">Reference proteome</keyword>
<dbReference type="OrthoDB" id="5904223at2"/>
<organism evidence="2 3">
    <name type="scientific">Leucothrix pacifica</name>
    <dbReference type="NCBI Taxonomy" id="1247513"/>
    <lineage>
        <taxon>Bacteria</taxon>
        <taxon>Pseudomonadati</taxon>
        <taxon>Pseudomonadota</taxon>
        <taxon>Gammaproteobacteria</taxon>
        <taxon>Thiotrichales</taxon>
        <taxon>Thiotrichaceae</taxon>
        <taxon>Leucothrix</taxon>
    </lineage>
</organism>
<name>A0A317C2E4_9GAMM</name>
<evidence type="ECO:0000256" key="1">
    <source>
        <dbReference type="SAM" id="SignalP"/>
    </source>
</evidence>
<dbReference type="PIRSF" id="PIRSF028299">
    <property type="entry name" value="UCP028299"/>
    <property type="match status" value="1"/>
</dbReference>
<comment type="caution">
    <text evidence="2">The sequence shown here is derived from an EMBL/GenBank/DDBJ whole genome shotgun (WGS) entry which is preliminary data.</text>
</comment>
<keyword evidence="1" id="KW-0732">Signal</keyword>
<dbReference type="AlphaFoldDB" id="A0A317C2E4"/>
<proteinExistence type="predicted"/>